<name>A0ACB9MR57_BAUVA</name>
<accession>A0ACB9MR57</accession>
<evidence type="ECO:0000313" key="2">
    <source>
        <dbReference type="Proteomes" id="UP000828941"/>
    </source>
</evidence>
<gene>
    <name evidence="1" type="ORF">L6164_019322</name>
</gene>
<organism evidence="1 2">
    <name type="scientific">Bauhinia variegata</name>
    <name type="common">Purple orchid tree</name>
    <name type="synonym">Phanera variegata</name>
    <dbReference type="NCBI Taxonomy" id="167791"/>
    <lineage>
        <taxon>Eukaryota</taxon>
        <taxon>Viridiplantae</taxon>
        <taxon>Streptophyta</taxon>
        <taxon>Embryophyta</taxon>
        <taxon>Tracheophyta</taxon>
        <taxon>Spermatophyta</taxon>
        <taxon>Magnoliopsida</taxon>
        <taxon>eudicotyledons</taxon>
        <taxon>Gunneridae</taxon>
        <taxon>Pentapetalae</taxon>
        <taxon>rosids</taxon>
        <taxon>fabids</taxon>
        <taxon>Fabales</taxon>
        <taxon>Fabaceae</taxon>
        <taxon>Cercidoideae</taxon>
        <taxon>Cercideae</taxon>
        <taxon>Bauhiniinae</taxon>
        <taxon>Bauhinia</taxon>
    </lineage>
</organism>
<dbReference type="Proteomes" id="UP000828941">
    <property type="component" value="Chromosome 8"/>
</dbReference>
<comment type="caution">
    <text evidence="1">The sequence shown here is derived from an EMBL/GenBank/DDBJ whole genome shotgun (WGS) entry which is preliminary data.</text>
</comment>
<reference evidence="1 2" key="1">
    <citation type="journal article" date="2022" name="DNA Res.">
        <title>Chromosomal-level genome assembly of the orchid tree Bauhinia variegata (Leguminosae; Cercidoideae) supports the allotetraploid origin hypothesis of Bauhinia.</title>
        <authorList>
            <person name="Zhong Y."/>
            <person name="Chen Y."/>
            <person name="Zheng D."/>
            <person name="Pang J."/>
            <person name="Liu Y."/>
            <person name="Luo S."/>
            <person name="Meng S."/>
            <person name="Qian L."/>
            <person name="Wei D."/>
            <person name="Dai S."/>
            <person name="Zhou R."/>
        </authorList>
    </citation>
    <scope>NUCLEOTIDE SEQUENCE [LARGE SCALE GENOMIC DNA]</scope>
    <source>
        <strain evidence="1">BV-YZ2020</strain>
    </source>
</reference>
<keyword evidence="2" id="KW-1185">Reference proteome</keyword>
<proteinExistence type="predicted"/>
<evidence type="ECO:0000313" key="1">
    <source>
        <dbReference type="EMBL" id="KAI4326788.1"/>
    </source>
</evidence>
<dbReference type="EMBL" id="CM039433">
    <property type="protein sequence ID" value="KAI4326788.1"/>
    <property type="molecule type" value="Genomic_DNA"/>
</dbReference>
<protein>
    <submittedName>
        <fullName evidence="1">Uncharacterized protein</fullName>
    </submittedName>
</protein>
<sequence length="300" mass="33256">MKAIHIIECGGCRSGLSFPINYFTAFAHTHTIVLKRRFPSPANCKGSQEREGNGNGSSDFKDALSAMVDEQVQELLSRQENKILLDGLEKASLRVELAKRELAQIQKQQLAAKRFREHLNKLEGNALEIAECQREISEARALIEEAQRSLSEDEFMNNRDEERWESVKAACVSAIVGTFAGLPLCLSQVTSITQLILPLAINLISSALFGLTFRYALRRNLDDIQLKTGIAAAFGVTKGLATLDGGPHLELNAHSFLSHAQDGTFYVLENLFIFLCSAVVLDYGFKTRLLSPFPIDRSVK</sequence>